<accession>A0A3L6FKT5</accession>
<organism evidence="1">
    <name type="scientific">Zea mays</name>
    <name type="common">Maize</name>
    <dbReference type="NCBI Taxonomy" id="4577"/>
    <lineage>
        <taxon>Eukaryota</taxon>
        <taxon>Viridiplantae</taxon>
        <taxon>Streptophyta</taxon>
        <taxon>Embryophyta</taxon>
        <taxon>Tracheophyta</taxon>
        <taxon>Spermatophyta</taxon>
        <taxon>Magnoliopsida</taxon>
        <taxon>Liliopsida</taxon>
        <taxon>Poales</taxon>
        <taxon>Poaceae</taxon>
        <taxon>PACMAD clade</taxon>
        <taxon>Panicoideae</taxon>
        <taxon>Andropogonodae</taxon>
        <taxon>Andropogoneae</taxon>
        <taxon>Tripsacinae</taxon>
        <taxon>Zea</taxon>
    </lineage>
</organism>
<dbReference type="EMBL" id="NCVQ01000004">
    <property type="protein sequence ID" value="PWZ33440.1"/>
    <property type="molecule type" value="Genomic_DNA"/>
</dbReference>
<reference evidence="1" key="1">
    <citation type="journal article" date="2018" name="Nat. Genet.">
        <title>Extensive intraspecific gene order and gene structural variations between Mo17 and other maize genomes.</title>
        <authorList>
            <person name="Sun S."/>
            <person name="Zhou Y."/>
            <person name="Chen J."/>
            <person name="Shi J."/>
            <person name="Zhao H."/>
            <person name="Zhao H."/>
            <person name="Song W."/>
            <person name="Zhang M."/>
            <person name="Cui Y."/>
            <person name="Dong X."/>
            <person name="Liu H."/>
            <person name="Ma X."/>
            <person name="Jiao Y."/>
            <person name="Wang B."/>
            <person name="Wei X."/>
            <person name="Stein J.C."/>
            <person name="Glaubitz J.C."/>
            <person name="Lu F."/>
            <person name="Yu G."/>
            <person name="Liang C."/>
            <person name="Fengler K."/>
            <person name="Li B."/>
            <person name="Rafalski A."/>
            <person name="Schnable P.S."/>
            <person name="Ware D.H."/>
            <person name="Buckler E.S."/>
            <person name="Lai J."/>
        </authorList>
    </citation>
    <scope>NUCLEOTIDE SEQUENCE [LARGE SCALE GENOMIC DNA]</scope>
    <source>
        <tissue evidence="1">Seedling</tissue>
    </source>
</reference>
<gene>
    <name evidence="1" type="ORF">Zm00014a_020381</name>
</gene>
<comment type="caution">
    <text evidence="1">The sequence shown here is derived from an EMBL/GenBank/DDBJ whole genome shotgun (WGS) entry which is preliminary data.</text>
</comment>
<dbReference type="Proteomes" id="UP000251960">
    <property type="component" value="Chromosome 3"/>
</dbReference>
<proteinExistence type="predicted"/>
<sequence>MSCKKISMLHVAQAEYMIEALKLG</sequence>
<name>A0A3L6FKT5_MAIZE</name>
<protein>
    <submittedName>
        <fullName evidence="1">Uncharacterized protein</fullName>
    </submittedName>
</protein>
<evidence type="ECO:0000313" key="1">
    <source>
        <dbReference type="EMBL" id="PWZ33440.1"/>
    </source>
</evidence>
<dbReference type="AlphaFoldDB" id="A0A3L6FKT5"/>